<dbReference type="AlphaFoldDB" id="A0A327QY70"/>
<proteinExistence type="predicted"/>
<feature type="chain" id="PRO_5016463165" evidence="1">
    <location>
        <begin position="20"/>
        <end position="245"/>
    </location>
</feature>
<dbReference type="Proteomes" id="UP000249547">
    <property type="component" value="Unassembled WGS sequence"/>
</dbReference>
<keyword evidence="3" id="KW-1185">Reference proteome</keyword>
<organism evidence="2 3">
    <name type="scientific">Chitinophaga skermanii</name>
    <dbReference type="NCBI Taxonomy" id="331697"/>
    <lineage>
        <taxon>Bacteria</taxon>
        <taxon>Pseudomonadati</taxon>
        <taxon>Bacteroidota</taxon>
        <taxon>Chitinophagia</taxon>
        <taxon>Chitinophagales</taxon>
        <taxon>Chitinophagaceae</taxon>
        <taxon>Chitinophaga</taxon>
    </lineage>
</organism>
<comment type="caution">
    <text evidence="2">The sequence shown here is derived from an EMBL/GenBank/DDBJ whole genome shotgun (WGS) entry which is preliminary data.</text>
</comment>
<accession>A0A327QY70</accession>
<sequence>MLRYTILLFTLFFCNSIAAQDSSFKATIPSNSSYLGYYIMEITPPKLDSAIKRVKKIVPETQEAATSTNLLSKQQINHLHEEEKFLYYLYYGDHLAQFCSLTIYSVHYNTAIWGRLPRLDMSRLWSDEQIAYFQQHRDSAIQYLQALLPTSYFGHNAQKLTILLQANELIPTIIERYHVTKSKELLSITLQLMLQHNFLQQVAPKLYKTLYENESITRPNYLVYNDKNVQQVITLARQFYTNYPK</sequence>
<evidence type="ECO:0000313" key="2">
    <source>
        <dbReference type="EMBL" id="RAJ08698.1"/>
    </source>
</evidence>
<dbReference type="EMBL" id="QLLL01000002">
    <property type="protein sequence ID" value="RAJ08698.1"/>
    <property type="molecule type" value="Genomic_DNA"/>
</dbReference>
<keyword evidence="1" id="KW-0732">Signal</keyword>
<gene>
    <name evidence="2" type="ORF">LX64_01352</name>
</gene>
<reference evidence="2 3" key="1">
    <citation type="submission" date="2018-06" db="EMBL/GenBank/DDBJ databases">
        <title>Genomic Encyclopedia of Archaeal and Bacterial Type Strains, Phase II (KMG-II): from individual species to whole genera.</title>
        <authorList>
            <person name="Goeker M."/>
        </authorList>
    </citation>
    <scope>NUCLEOTIDE SEQUENCE [LARGE SCALE GENOMIC DNA]</scope>
    <source>
        <strain evidence="2 3">DSM 23857</strain>
    </source>
</reference>
<protein>
    <submittedName>
        <fullName evidence="2">Uncharacterized protein</fullName>
    </submittedName>
</protein>
<name>A0A327QY70_9BACT</name>
<feature type="signal peptide" evidence="1">
    <location>
        <begin position="1"/>
        <end position="19"/>
    </location>
</feature>
<evidence type="ECO:0000256" key="1">
    <source>
        <dbReference type="SAM" id="SignalP"/>
    </source>
</evidence>
<evidence type="ECO:0000313" key="3">
    <source>
        <dbReference type="Proteomes" id="UP000249547"/>
    </source>
</evidence>